<evidence type="ECO:0000313" key="2">
    <source>
        <dbReference type="Proteomes" id="UP000274841"/>
    </source>
</evidence>
<protein>
    <submittedName>
        <fullName evidence="1">Uncharacterized protein</fullName>
    </submittedName>
</protein>
<gene>
    <name evidence="1" type="ORF">CVS54_01295</name>
</gene>
<dbReference type="EMBL" id="CP031422">
    <property type="protein sequence ID" value="AZS39977.1"/>
    <property type="molecule type" value="Genomic_DNA"/>
</dbReference>
<accession>A0A3Q9J5Y3</accession>
<organism evidence="1 2">
    <name type="scientific">Microbacterium oxydans</name>
    <dbReference type="NCBI Taxonomy" id="82380"/>
    <lineage>
        <taxon>Bacteria</taxon>
        <taxon>Bacillati</taxon>
        <taxon>Actinomycetota</taxon>
        <taxon>Actinomycetes</taxon>
        <taxon>Micrococcales</taxon>
        <taxon>Microbacteriaceae</taxon>
        <taxon>Microbacterium</taxon>
    </lineage>
</organism>
<dbReference type="RefSeq" id="WP_046748984.1">
    <property type="nucleotide sequence ID" value="NZ_CP031422.1"/>
</dbReference>
<reference evidence="1 2" key="1">
    <citation type="submission" date="2018-08" db="EMBL/GenBank/DDBJ databases">
        <title>Microbacterium oxydans strain HG3.</title>
        <authorList>
            <person name="ORTET P."/>
        </authorList>
    </citation>
    <scope>NUCLEOTIDE SEQUENCE [LARGE SCALE GENOMIC DNA]</scope>
    <source>
        <strain evidence="1 2">HG3</strain>
    </source>
</reference>
<dbReference type="KEGG" id="moy:CVS54_01295"/>
<sequence>MAVGDDALAEGFPVVSGSELANTIDTLINETRDLLAREKRRIRVSSTQPTENLTVGTLWAQPLN</sequence>
<name>A0A3Q9J5Y3_9MICO</name>
<dbReference type="AlphaFoldDB" id="A0A3Q9J5Y3"/>
<proteinExistence type="predicted"/>
<evidence type="ECO:0000313" key="1">
    <source>
        <dbReference type="EMBL" id="AZS39977.1"/>
    </source>
</evidence>
<dbReference type="Proteomes" id="UP000274841">
    <property type="component" value="Chromosome"/>
</dbReference>